<dbReference type="Pfam" id="PF04015">
    <property type="entry name" value="DUF362"/>
    <property type="match status" value="1"/>
</dbReference>
<dbReference type="AlphaFoldDB" id="X0VM10"/>
<organism evidence="2">
    <name type="scientific">marine sediment metagenome</name>
    <dbReference type="NCBI Taxonomy" id="412755"/>
    <lineage>
        <taxon>unclassified sequences</taxon>
        <taxon>metagenomes</taxon>
        <taxon>ecological metagenomes</taxon>
    </lineage>
</organism>
<dbReference type="EMBL" id="BARS01027840">
    <property type="protein sequence ID" value="GAG01561.1"/>
    <property type="molecule type" value="Genomic_DNA"/>
</dbReference>
<feature type="non-terminal residue" evidence="2">
    <location>
        <position position="1"/>
    </location>
</feature>
<reference evidence="2" key="1">
    <citation type="journal article" date="2014" name="Front. Microbiol.">
        <title>High frequency of phylogenetically diverse reductive dehalogenase-homologous genes in deep subseafloor sedimentary metagenomes.</title>
        <authorList>
            <person name="Kawai M."/>
            <person name="Futagami T."/>
            <person name="Toyoda A."/>
            <person name="Takaki Y."/>
            <person name="Nishi S."/>
            <person name="Hori S."/>
            <person name="Arai W."/>
            <person name="Tsubouchi T."/>
            <person name="Morono Y."/>
            <person name="Uchiyama I."/>
            <person name="Ito T."/>
            <person name="Fujiyama A."/>
            <person name="Inagaki F."/>
            <person name="Takami H."/>
        </authorList>
    </citation>
    <scope>NUCLEOTIDE SEQUENCE</scope>
    <source>
        <strain evidence="2">Expedition CK06-06</strain>
    </source>
</reference>
<dbReference type="InterPro" id="IPR007160">
    <property type="entry name" value="DUF362"/>
</dbReference>
<feature type="non-terminal residue" evidence="2">
    <location>
        <position position="265"/>
    </location>
</feature>
<evidence type="ECO:0000259" key="1">
    <source>
        <dbReference type="Pfam" id="PF04015"/>
    </source>
</evidence>
<accession>X0VM10</accession>
<comment type="caution">
    <text evidence="2">The sequence shown here is derived from an EMBL/GenBank/DDBJ whole genome shotgun (WGS) entry which is preliminary data.</text>
</comment>
<gene>
    <name evidence="2" type="ORF">S01H1_43686</name>
</gene>
<sequence length="265" mass="29219">TEITNTLKLNIGILNHRERFLYHDDRLHQKVVDMLEIGYPDIIVSDAVTIGKGFESSPYPVHLGAIIISNEPLACDMVAAKILNYEPDQVLHLIEAKERGYGSLDFDDITVSGDISIEELAERTKNVESPFQDLSKLDSPLTFYEGTNKSSGNICYGGCICSIKGLLATAEKKYPGTLKKAKKAAIVMGFYEGDVIQPNDPAVLVGTCTAVSGKLEASKIIHLKGCPVKVKDMMLFLLFRLNIKSPAFDLRNMILLICHSVISTW</sequence>
<proteinExistence type="predicted"/>
<feature type="domain" description="DUF362" evidence="1">
    <location>
        <begin position="1"/>
        <end position="81"/>
    </location>
</feature>
<protein>
    <recommendedName>
        <fullName evidence="1">DUF362 domain-containing protein</fullName>
    </recommendedName>
</protein>
<evidence type="ECO:0000313" key="2">
    <source>
        <dbReference type="EMBL" id="GAG01561.1"/>
    </source>
</evidence>
<name>X0VM10_9ZZZZ</name>